<sequence>MKTSAKIFLAAIVAVGAAGGYFLYRSRIYGINTIRVIDFINHPEKHADWMVKAGSRCNNAPFQIPVDGFIGYLWDDSWQIGQRHQGIDIFSGKQPGETEIHAAYDGYLTRLPDWKSTVIIRIPDDPIEPGRQIWTYYTHMATKEGTSLVDQAFPPGTQDVFVKAGTVLGRMGNFSGTPGNPTGVHLHFSIVRDDGNGNFKNELEIKNTIDPSPYFGFNLNKNNQKDEIPGCR</sequence>
<dbReference type="SUPFAM" id="SSF51261">
    <property type="entry name" value="Duplicated hybrid motif"/>
    <property type="match status" value="1"/>
</dbReference>
<dbReference type="PANTHER" id="PTHR21666">
    <property type="entry name" value="PEPTIDASE-RELATED"/>
    <property type="match status" value="1"/>
</dbReference>
<dbReference type="InterPro" id="IPR050570">
    <property type="entry name" value="Cell_wall_metabolism_enzyme"/>
</dbReference>
<gene>
    <name evidence="2" type="ORF">ADM99_16215</name>
</gene>
<dbReference type="STRING" id="229920.ADM99_16215"/>
<reference evidence="2 3" key="1">
    <citation type="submission" date="2015-07" db="EMBL/GenBank/DDBJ databases">
        <title>Genome sequence of Leptolinea tardivitalis DSM 16556.</title>
        <authorList>
            <person name="Hemp J."/>
            <person name="Ward L.M."/>
            <person name="Pace L.A."/>
            <person name="Fischer W.W."/>
        </authorList>
    </citation>
    <scope>NUCLEOTIDE SEQUENCE [LARGE SCALE GENOMIC DNA]</scope>
    <source>
        <strain evidence="2 3">YMTK-2</strain>
    </source>
</reference>
<dbReference type="Proteomes" id="UP000050430">
    <property type="component" value="Unassembled WGS sequence"/>
</dbReference>
<dbReference type="Gene3D" id="2.70.70.10">
    <property type="entry name" value="Glucose Permease (Domain IIA)"/>
    <property type="match status" value="1"/>
</dbReference>
<dbReference type="GO" id="GO:0004222">
    <property type="term" value="F:metalloendopeptidase activity"/>
    <property type="evidence" value="ECO:0007669"/>
    <property type="project" value="TreeGrafter"/>
</dbReference>
<proteinExistence type="predicted"/>
<comment type="caution">
    <text evidence="2">The sequence shown here is derived from an EMBL/GenBank/DDBJ whole genome shotgun (WGS) entry which is preliminary data.</text>
</comment>
<keyword evidence="3" id="KW-1185">Reference proteome</keyword>
<feature type="transmembrane region" description="Helical" evidence="1">
    <location>
        <begin position="7"/>
        <end position="24"/>
    </location>
</feature>
<dbReference type="AlphaFoldDB" id="A0A0N8GKU1"/>
<dbReference type="RefSeq" id="WP_062422564.1">
    <property type="nucleotide sequence ID" value="NZ_BBYA01000010.1"/>
</dbReference>
<keyword evidence="1" id="KW-0472">Membrane</keyword>
<keyword evidence="1" id="KW-1133">Transmembrane helix</keyword>
<organism evidence="2 3">
    <name type="scientific">Leptolinea tardivitalis</name>
    <dbReference type="NCBI Taxonomy" id="229920"/>
    <lineage>
        <taxon>Bacteria</taxon>
        <taxon>Bacillati</taxon>
        <taxon>Chloroflexota</taxon>
        <taxon>Anaerolineae</taxon>
        <taxon>Anaerolineales</taxon>
        <taxon>Anaerolineaceae</taxon>
        <taxon>Leptolinea</taxon>
    </lineage>
</organism>
<dbReference type="CDD" id="cd12797">
    <property type="entry name" value="M23_peptidase"/>
    <property type="match status" value="1"/>
</dbReference>
<dbReference type="PANTHER" id="PTHR21666:SF270">
    <property type="entry name" value="MUREIN HYDROLASE ACTIVATOR ENVC"/>
    <property type="match status" value="1"/>
</dbReference>
<keyword evidence="1" id="KW-0812">Transmembrane</keyword>
<dbReference type="InterPro" id="IPR011055">
    <property type="entry name" value="Dup_hybrid_motif"/>
</dbReference>
<name>A0A0N8GKU1_9CHLR</name>
<evidence type="ECO:0000313" key="3">
    <source>
        <dbReference type="Proteomes" id="UP000050430"/>
    </source>
</evidence>
<evidence type="ECO:0000313" key="2">
    <source>
        <dbReference type="EMBL" id="KPL70642.1"/>
    </source>
</evidence>
<dbReference type="EMBL" id="LGCK01000014">
    <property type="protein sequence ID" value="KPL70642.1"/>
    <property type="molecule type" value="Genomic_DNA"/>
</dbReference>
<evidence type="ECO:0000256" key="1">
    <source>
        <dbReference type="SAM" id="Phobius"/>
    </source>
</evidence>
<protein>
    <submittedName>
        <fullName evidence="2">Uncharacterized protein</fullName>
    </submittedName>
</protein>
<accession>A0A0N8GKU1</accession>
<dbReference type="OrthoDB" id="158843at2"/>